<dbReference type="Proteomes" id="UP000237947">
    <property type="component" value="Chromosome"/>
</dbReference>
<dbReference type="PANTHER" id="PTHR46517:SF1">
    <property type="entry name" value="FRUCTOSE-2,6-BISPHOSPHATASE TIGAR"/>
    <property type="match status" value="1"/>
</dbReference>
<dbReference type="InterPro" id="IPR013078">
    <property type="entry name" value="His_Pase_superF_clade-1"/>
</dbReference>
<evidence type="ECO:0000313" key="5">
    <source>
        <dbReference type="Proteomes" id="UP000237947"/>
    </source>
</evidence>
<sequence length="217" mass="24133">MSNTDNKTTIYLIRHGVTDFNQARKFQGSSDIPLNEAGRAQAAKLSKRILESGIKVDKVYVSKLIRTRQTIQPLLDELGIDAEEIDGIEEINAGDMEGVEFNALVEQYPEVMKKYNESPYEVDMPTGESGAEVYKRGSEAFEKIVKEHPGKTVLVISHGFLIQLLLGYIKGTPTSEIGYNVHRNTAVTKIEIDSNGNKEVVYEGDDSHLDLESRTGL</sequence>
<protein>
    <recommendedName>
        <fullName evidence="6">Histidine phosphatase family protein</fullName>
    </recommendedName>
</protein>
<dbReference type="GO" id="GO:0004331">
    <property type="term" value="F:fructose-2,6-bisphosphate 2-phosphatase activity"/>
    <property type="evidence" value="ECO:0007669"/>
    <property type="project" value="TreeGrafter"/>
</dbReference>
<gene>
    <name evidence="4" type="ORF">C5Q98_00685</name>
</gene>
<dbReference type="Gene3D" id="3.40.50.1240">
    <property type="entry name" value="Phosphoglycerate mutase-like"/>
    <property type="match status" value="1"/>
</dbReference>
<dbReference type="KEGG" id="fsa:C5Q98_00685"/>
<dbReference type="RefSeq" id="WP_106011823.1">
    <property type="nucleotide sequence ID" value="NZ_CP027226.1"/>
</dbReference>
<evidence type="ECO:0000256" key="3">
    <source>
        <dbReference type="PIRSR" id="PIRSR613078-2"/>
    </source>
</evidence>
<evidence type="ECO:0000256" key="1">
    <source>
        <dbReference type="ARBA" id="ARBA00022801"/>
    </source>
</evidence>
<dbReference type="Pfam" id="PF00300">
    <property type="entry name" value="His_Phos_1"/>
    <property type="match status" value="1"/>
</dbReference>
<dbReference type="GO" id="GO:0045820">
    <property type="term" value="P:negative regulation of glycolytic process"/>
    <property type="evidence" value="ECO:0007669"/>
    <property type="project" value="TreeGrafter"/>
</dbReference>
<dbReference type="CDD" id="cd07067">
    <property type="entry name" value="HP_PGM_like"/>
    <property type="match status" value="1"/>
</dbReference>
<dbReference type="InterPro" id="IPR051695">
    <property type="entry name" value="Phosphoglycerate_Mutase"/>
</dbReference>
<feature type="active site" description="Proton donor/acceptor" evidence="2">
    <location>
        <position position="90"/>
    </location>
</feature>
<feature type="active site" description="Tele-phosphohistidine intermediate" evidence="2">
    <location>
        <position position="15"/>
    </location>
</feature>
<evidence type="ECO:0000313" key="4">
    <source>
        <dbReference type="EMBL" id="AVM41835.1"/>
    </source>
</evidence>
<evidence type="ECO:0008006" key="6">
    <source>
        <dbReference type="Google" id="ProtNLM"/>
    </source>
</evidence>
<feature type="binding site" evidence="3">
    <location>
        <begin position="14"/>
        <end position="21"/>
    </location>
    <ligand>
        <name>substrate</name>
    </ligand>
</feature>
<name>A0A2S0KLC5_9FIRM</name>
<proteinExistence type="predicted"/>
<reference evidence="5" key="1">
    <citation type="submission" date="2018-02" db="EMBL/GenBank/DDBJ databases">
        <authorList>
            <person name="Holder M.E."/>
            <person name="Ajami N.J."/>
            <person name="Petrosino J.F."/>
        </authorList>
    </citation>
    <scope>NUCLEOTIDE SEQUENCE [LARGE SCALE GENOMIC DNA]</scope>
    <source>
        <strain evidence="5">CCUG 47711</strain>
    </source>
</reference>
<dbReference type="SMART" id="SM00855">
    <property type="entry name" value="PGAM"/>
    <property type="match status" value="1"/>
</dbReference>
<evidence type="ECO:0000256" key="2">
    <source>
        <dbReference type="PIRSR" id="PIRSR613078-1"/>
    </source>
</evidence>
<dbReference type="PANTHER" id="PTHR46517">
    <property type="entry name" value="FRUCTOSE-2,6-BISPHOSPHATASE TIGAR"/>
    <property type="match status" value="1"/>
</dbReference>
<dbReference type="PIRSF" id="PIRSF000709">
    <property type="entry name" value="6PFK_2-Ptase"/>
    <property type="match status" value="1"/>
</dbReference>
<dbReference type="InterPro" id="IPR029033">
    <property type="entry name" value="His_PPase_superfam"/>
</dbReference>
<dbReference type="GO" id="GO:0005829">
    <property type="term" value="C:cytosol"/>
    <property type="evidence" value="ECO:0007669"/>
    <property type="project" value="TreeGrafter"/>
</dbReference>
<feature type="binding site" evidence="3">
    <location>
        <position position="66"/>
    </location>
    <ligand>
        <name>substrate</name>
    </ligand>
</feature>
<dbReference type="AlphaFoldDB" id="A0A2S0KLC5"/>
<keyword evidence="5" id="KW-1185">Reference proteome</keyword>
<dbReference type="OrthoDB" id="9781415at2"/>
<dbReference type="EMBL" id="CP027226">
    <property type="protein sequence ID" value="AVM41835.1"/>
    <property type="molecule type" value="Genomic_DNA"/>
</dbReference>
<dbReference type="GO" id="GO:0043456">
    <property type="term" value="P:regulation of pentose-phosphate shunt"/>
    <property type="evidence" value="ECO:0007669"/>
    <property type="project" value="TreeGrafter"/>
</dbReference>
<organism evidence="4 5">
    <name type="scientific">Fastidiosipila sanguinis</name>
    <dbReference type="NCBI Taxonomy" id="236753"/>
    <lineage>
        <taxon>Bacteria</taxon>
        <taxon>Bacillati</taxon>
        <taxon>Bacillota</taxon>
        <taxon>Clostridia</taxon>
        <taxon>Eubacteriales</taxon>
        <taxon>Oscillospiraceae</taxon>
        <taxon>Fastidiosipila</taxon>
    </lineage>
</organism>
<dbReference type="SUPFAM" id="SSF53254">
    <property type="entry name" value="Phosphoglycerate mutase-like"/>
    <property type="match status" value="1"/>
</dbReference>
<accession>A0A2S0KLC5</accession>
<keyword evidence="1" id="KW-0378">Hydrolase</keyword>